<evidence type="ECO:0000256" key="1">
    <source>
        <dbReference type="SAM" id="SignalP"/>
    </source>
</evidence>
<feature type="chain" id="PRO_5013575099" evidence="1">
    <location>
        <begin position="27"/>
        <end position="336"/>
    </location>
</feature>
<dbReference type="PANTHER" id="PTHR40590:SF1">
    <property type="entry name" value="CYTOPLASMIC PROTEIN"/>
    <property type="match status" value="1"/>
</dbReference>
<dbReference type="KEGG" id="mtw:CQW49_10180"/>
<keyword evidence="3" id="KW-1185">Reference proteome</keyword>
<keyword evidence="1" id="KW-0732">Signal</keyword>
<dbReference type="RefSeq" id="WP_003613463.1">
    <property type="nucleotide sequence ID" value="NZ_ADVE02000001.1"/>
</dbReference>
<dbReference type="PROSITE" id="PS51257">
    <property type="entry name" value="PROKAR_LIPOPROTEIN"/>
    <property type="match status" value="1"/>
</dbReference>
<dbReference type="CDD" id="cd14789">
    <property type="entry name" value="Tiki"/>
    <property type="match status" value="1"/>
</dbReference>
<dbReference type="PANTHER" id="PTHR40590">
    <property type="entry name" value="CYTOPLASMIC PROTEIN-RELATED"/>
    <property type="match status" value="1"/>
</dbReference>
<dbReference type="EMBL" id="CP023737">
    <property type="protein sequence ID" value="ATQ68199.1"/>
    <property type="molecule type" value="Genomic_DNA"/>
</dbReference>
<evidence type="ECO:0000313" key="3">
    <source>
        <dbReference type="Proteomes" id="UP000230709"/>
    </source>
</evidence>
<dbReference type="Pfam" id="PF01963">
    <property type="entry name" value="TraB_PrgY_gumN"/>
    <property type="match status" value="1"/>
</dbReference>
<accession>A0A2D2CZZ7</accession>
<dbReference type="Proteomes" id="UP000230709">
    <property type="component" value="Chromosome"/>
</dbReference>
<organism evidence="2 3">
    <name type="scientific">Methylosinus trichosporium (strain ATCC 35070 / NCIMB 11131 / UNIQEM 75 / OB3b)</name>
    <dbReference type="NCBI Taxonomy" id="595536"/>
    <lineage>
        <taxon>Bacteria</taxon>
        <taxon>Pseudomonadati</taxon>
        <taxon>Pseudomonadota</taxon>
        <taxon>Alphaproteobacteria</taxon>
        <taxon>Hyphomicrobiales</taxon>
        <taxon>Methylocystaceae</taxon>
        <taxon>Methylosinus</taxon>
    </lineage>
</organism>
<sequence length="336" mass="36450">MKRRSAARLAGLSVAAALWGGPAALAACQGRDLFPILKTLSPLAFARMAAVVEATPFAEGRLFRLTAGGKTSYVFGSLHLSDPRATDFSPALREALAKSDTIVVEMAESAEDLDNVGKDDPARLRATLVADKDRRAERLLAREEFGRLEALLRHRRVGGAPAIELKATALALLLDLPPCAAEASDRQRYADALLVEAGQRKGAAVVGLETFFEQIESLDGLTRAEERDLLTATLKQRDQAEDALETTLARYAEKNLGWLLAWTRSAEPLPFVAGAQIPPVFFDRLITRRNYRMRDRALPIAARGGALVVVGAAHLPGAEGLLSLFRQAGYEIERIE</sequence>
<protein>
    <submittedName>
        <fullName evidence="2">TraB/GumN family protein</fullName>
    </submittedName>
</protein>
<reference evidence="3" key="1">
    <citation type="submission" date="2017-10" db="EMBL/GenBank/DDBJ databases">
        <title>Completed PacBio SMRT sequence of Methylosinus trichosporium OB3b reveals presence of a third large plasmid.</title>
        <authorList>
            <person name="Charles T.C."/>
            <person name="Lynch M.D.J."/>
            <person name="Heil J.R."/>
            <person name="Cheng J."/>
        </authorList>
    </citation>
    <scope>NUCLEOTIDE SEQUENCE [LARGE SCALE GENOMIC DNA]</scope>
    <source>
        <strain evidence="3">OB3b</strain>
    </source>
</reference>
<dbReference type="AlphaFoldDB" id="A0A2D2CZZ7"/>
<proteinExistence type="predicted"/>
<name>A0A2D2CZZ7_METT3</name>
<dbReference type="STRING" id="595536.GCA_000178815_03128"/>
<evidence type="ECO:0000313" key="2">
    <source>
        <dbReference type="EMBL" id="ATQ68199.1"/>
    </source>
</evidence>
<feature type="signal peptide" evidence="1">
    <location>
        <begin position="1"/>
        <end position="26"/>
    </location>
</feature>
<dbReference type="InterPro" id="IPR002816">
    <property type="entry name" value="TraB/PrgY/GumN_fam"/>
</dbReference>
<gene>
    <name evidence="2" type="ORF">CQW49_10180</name>
</gene>
<dbReference type="InterPro" id="IPR047111">
    <property type="entry name" value="YbaP-like"/>
</dbReference>